<reference evidence="2 3" key="1">
    <citation type="submission" date="2016-10" db="EMBL/GenBank/DDBJ databases">
        <authorList>
            <person name="de Groot N.N."/>
        </authorList>
    </citation>
    <scope>NUCLEOTIDE SEQUENCE [LARGE SCALE GENOMIC DNA]</scope>
    <source>
        <strain evidence="2 3">LMG 24775</strain>
    </source>
</reference>
<feature type="compositionally biased region" description="Polar residues" evidence="1">
    <location>
        <begin position="143"/>
        <end position="152"/>
    </location>
</feature>
<dbReference type="Proteomes" id="UP000183417">
    <property type="component" value="Unassembled WGS sequence"/>
</dbReference>
<feature type="region of interest" description="Disordered" evidence="1">
    <location>
        <begin position="254"/>
        <end position="298"/>
    </location>
</feature>
<feature type="region of interest" description="Disordered" evidence="1">
    <location>
        <begin position="142"/>
        <end position="185"/>
    </location>
</feature>
<evidence type="ECO:0000313" key="3">
    <source>
        <dbReference type="Proteomes" id="UP000183417"/>
    </source>
</evidence>
<feature type="region of interest" description="Disordered" evidence="1">
    <location>
        <begin position="1"/>
        <end position="45"/>
    </location>
</feature>
<protein>
    <submittedName>
        <fullName evidence="2">Uncharacterized protein</fullName>
    </submittedName>
</protein>
<evidence type="ECO:0000256" key="1">
    <source>
        <dbReference type="SAM" id="MobiDB-lite"/>
    </source>
</evidence>
<gene>
    <name evidence="2" type="ORF">SAMN05421547_109239</name>
</gene>
<sequence length="298" mass="31473">MTVSIPKAMRPRHAQSARNDPAFGIGRHWLPLQGDSGGSPVTPAERQPRDELLVCHHGLTALALVNPTDAPTTRVVRWSCMSAWEPSSGPEAELLPVKPACSLALRRCGTINRPYHPVACPQAPPARRCPCRRMATPALTCKPLSSSTTDSRGPSLARSFAEQKASQSLPALQAPAPSRAGRRPEATAPRFSFVVHVPSTLASPAAGRSWKRVKAIDLPTRHPMPVPDPAITRARVFHAASGCACPHGLPAGPRSNARHHPGLSVRGGPMRADGAANSRIDPPAGARPDLAADAAARP</sequence>
<organism evidence="2 3">
    <name type="scientific">Delftia lacustris</name>
    <dbReference type="NCBI Taxonomy" id="558537"/>
    <lineage>
        <taxon>Bacteria</taxon>
        <taxon>Pseudomonadati</taxon>
        <taxon>Pseudomonadota</taxon>
        <taxon>Betaproteobacteria</taxon>
        <taxon>Burkholderiales</taxon>
        <taxon>Comamonadaceae</taxon>
        <taxon>Delftia</taxon>
    </lineage>
</organism>
<accession>A0A1H3P1X2</accession>
<dbReference type="EMBL" id="FNPE01000009">
    <property type="protein sequence ID" value="SDY94419.1"/>
    <property type="molecule type" value="Genomic_DNA"/>
</dbReference>
<proteinExistence type="predicted"/>
<dbReference type="AlphaFoldDB" id="A0A1H3P1X2"/>
<feature type="compositionally biased region" description="Low complexity" evidence="1">
    <location>
        <begin position="281"/>
        <end position="298"/>
    </location>
</feature>
<evidence type="ECO:0000313" key="2">
    <source>
        <dbReference type="EMBL" id="SDY94419.1"/>
    </source>
</evidence>
<name>A0A1H3P1X2_9BURK</name>